<dbReference type="PANTHER" id="PTHR34490">
    <property type="entry name" value="PROTEIN CBG12054-RELATED"/>
    <property type="match status" value="1"/>
</dbReference>
<feature type="domain" description="Galaxin-like repeats" evidence="3">
    <location>
        <begin position="40"/>
        <end position="150"/>
    </location>
</feature>
<evidence type="ECO:0000313" key="5">
    <source>
        <dbReference type="Proteomes" id="UP001479290"/>
    </source>
</evidence>
<reference evidence="4 5" key="1">
    <citation type="submission" date="2024-05" db="EMBL/GenBank/DDBJ databases">
        <title>A high-quality chromosomal-level genome assembly of Topmouth culter (Culter alburnus).</title>
        <authorList>
            <person name="Zhao H."/>
        </authorList>
    </citation>
    <scope>NUCLEOTIDE SEQUENCE [LARGE SCALE GENOMIC DNA]</scope>
    <source>
        <strain evidence="4">CATC2023</strain>
        <tissue evidence="4">Muscle</tissue>
    </source>
</reference>
<evidence type="ECO:0000256" key="2">
    <source>
        <dbReference type="SAM" id="SignalP"/>
    </source>
</evidence>
<organism evidence="4 5">
    <name type="scientific">Culter alburnus</name>
    <name type="common">Topmouth culter</name>
    <dbReference type="NCBI Taxonomy" id="194366"/>
    <lineage>
        <taxon>Eukaryota</taxon>
        <taxon>Metazoa</taxon>
        <taxon>Chordata</taxon>
        <taxon>Craniata</taxon>
        <taxon>Vertebrata</taxon>
        <taxon>Euteleostomi</taxon>
        <taxon>Actinopterygii</taxon>
        <taxon>Neopterygii</taxon>
        <taxon>Teleostei</taxon>
        <taxon>Ostariophysi</taxon>
        <taxon>Cypriniformes</taxon>
        <taxon>Xenocyprididae</taxon>
        <taxon>Xenocypridinae</taxon>
        <taxon>Culter</taxon>
    </lineage>
</organism>
<feature type="compositionally biased region" description="Polar residues" evidence="1">
    <location>
        <begin position="159"/>
        <end position="169"/>
    </location>
</feature>
<dbReference type="Pfam" id="PF24748">
    <property type="entry name" value="Galaxin_repeat"/>
    <property type="match status" value="2"/>
</dbReference>
<dbReference type="InterPro" id="IPR055284">
    <property type="entry name" value="Galaxin-like"/>
</dbReference>
<feature type="signal peptide" evidence="2">
    <location>
        <begin position="1"/>
        <end position="18"/>
    </location>
</feature>
<dbReference type="Proteomes" id="UP001479290">
    <property type="component" value="Unassembled WGS sequence"/>
</dbReference>
<protein>
    <recommendedName>
        <fullName evidence="3">Galaxin-like repeats domain-containing protein</fullName>
    </recommendedName>
</protein>
<name>A0AAW1ZCG7_CULAL</name>
<evidence type="ECO:0000256" key="1">
    <source>
        <dbReference type="SAM" id="MobiDB-lite"/>
    </source>
</evidence>
<gene>
    <name evidence="4" type="ORF">ABG768_011218</name>
</gene>
<accession>A0AAW1ZCG7</accession>
<dbReference type="AlphaFoldDB" id="A0AAW1ZCG7"/>
<proteinExistence type="predicted"/>
<feature type="chain" id="PRO_5043934874" description="Galaxin-like repeats domain-containing protein" evidence="2">
    <location>
        <begin position="19"/>
        <end position="476"/>
    </location>
</feature>
<comment type="caution">
    <text evidence="4">The sequence shown here is derived from an EMBL/GenBank/DDBJ whole genome shotgun (WGS) entry which is preliminary data.</text>
</comment>
<dbReference type="EMBL" id="JAWDJR010000018">
    <property type="protein sequence ID" value="KAK9959139.1"/>
    <property type="molecule type" value="Genomic_DNA"/>
</dbReference>
<keyword evidence="2" id="KW-0732">Signal</keyword>
<dbReference type="InterPro" id="IPR056601">
    <property type="entry name" value="Galaxin_dom"/>
</dbReference>
<sequence length="476" mass="53238">MSVFSAFWVVCFFRICLHDKESHRNRDFNSHMAKGHHLQCGNESYISSESACCNGKITKGLSQLVADCCGTKAYNSLNEICCDGSLFTRSSAQVQCCGEVMYLPTDSCCFNNKLTDRKENHDCCGAESFDKTTHICCSNPLSVKPKKEPCTNLAVPPRSMSSSVTSTPLQKPEEKCGSKTYNPKNQICCSGLLYKASALTMCCGDRIYTPFDENVLCCNGTLHLNVPKQSECVGGVVYTNNTCNLSARPRLGEHCCGGQTYDPRTHICCNGHSHDMMNGNFCCGSNVYDPHNKSMKCCSGHLYKDLGEYAECCGNRFLNNPSQICCSSSTTAIIYDTKSNHHCCGHYYYNASLWNCCAENLKPTSRQNSVHAEYRLKQLTDLIPKICNETVLFGKVESVALGKRDRQVMLKVVNDFKDSWHYEYLDHCRTPALENGMTYLWKKTTNGYKPISTPVEQISDIHMFYTVCSQHKCQKG</sequence>
<feature type="domain" description="Galaxin-like repeats" evidence="3">
    <location>
        <begin position="246"/>
        <end position="358"/>
    </location>
</feature>
<keyword evidence="5" id="KW-1185">Reference proteome</keyword>
<evidence type="ECO:0000313" key="4">
    <source>
        <dbReference type="EMBL" id="KAK9959139.1"/>
    </source>
</evidence>
<feature type="region of interest" description="Disordered" evidence="1">
    <location>
        <begin position="155"/>
        <end position="177"/>
    </location>
</feature>
<dbReference type="PANTHER" id="PTHR34490:SF3">
    <property type="entry name" value="GALAXIN-LIKE ISOFORM X2"/>
    <property type="match status" value="1"/>
</dbReference>
<evidence type="ECO:0000259" key="3">
    <source>
        <dbReference type="Pfam" id="PF24748"/>
    </source>
</evidence>